<evidence type="ECO:0000256" key="3">
    <source>
        <dbReference type="ARBA" id="ARBA00005867"/>
    </source>
</evidence>
<dbReference type="PANTHER" id="PTHR45761">
    <property type="entry name" value="EXTENDED SYNAPTOTAGMIN-LIKE PROTEIN 2, ISOFORM C"/>
    <property type="match status" value="1"/>
</dbReference>
<comment type="similarity">
    <text evidence="3">Belongs to the extended synaptotagmin family.</text>
</comment>
<evidence type="ECO:0000256" key="9">
    <source>
        <dbReference type="ARBA" id="ARBA00022824"/>
    </source>
</evidence>
<dbReference type="GO" id="GO:0061817">
    <property type="term" value="P:endoplasmic reticulum-plasma membrane tethering"/>
    <property type="evidence" value="ECO:0007669"/>
    <property type="project" value="InterPro"/>
</dbReference>
<evidence type="ECO:0000256" key="8">
    <source>
        <dbReference type="ARBA" id="ARBA00022737"/>
    </source>
</evidence>
<evidence type="ECO:0000256" key="10">
    <source>
        <dbReference type="ARBA" id="ARBA00022837"/>
    </source>
</evidence>
<dbReference type="Pfam" id="PF00168">
    <property type="entry name" value="C2"/>
    <property type="match status" value="5"/>
</dbReference>
<evidence type="ECO:0000256" key="11">
    <source>
        <dbReference type="ARBA" id="ARBA00022989"/>
    </source>
</evidence>
<feature type="compositionally biased region" description="Polar residues" evidence="15">
    <location>
        <begin position="616"/>
        <end position="631"/>
    </location>
</feature>
<dbReference type="GO" id="GO:0005789">
    <property type="term" value="C:endoplasmic reticulum membrane"/>
    <property type="evidence" value="ECO:0007669"/>
    <property type="project" value="UniProtKB-SubCell"/>
</dbReference>
<keyword evidence="13" id="KW-0446">Lipid-binding</keyword>
<evidence type="ECO:0000256" key="5">
    <source>
        <dbReference type="ARBA" id="ARBA00022475"/>
    </source>
</evidence>
<dbReference type="SUPFAM" id="SSF49562">
    <property type="entry name" value="C2 domain (Calcium/lipid-binding domain, CaLB)"/>
    <property type="match status" value="5"/>
</dbReference>
<dbReference type="GO" id="GO:0006869">
    <property type="term" value="P:lipid transport"/>
    <property type="evidence" value="ECO:0007669"/>
    <property type="project" value="UniProtKB-KW"/>
</dbReference>
<keyword evidence="6 16" id="KW-0812">Transmembrane</keyword>
<keyword evidence="11 16" id="KW-1133">Transmembrane helix</keyword>
<dbReference type="InterPro" id="IPR037749">
    <property type="entry name" value="Ext_Synaptotagmin_C2B"/>
</dbReference>
<dbReference type="Gene3D" id="2.60.40.150">
    <property type="entry name" value="C2 domain"/>
    <property type="match status" value="5"/>
</dbReference>
<protein>
    <submittedName>
        <fullName evidence="19">Extended synaptotagmin-1</fullName>
    </submittedName>
</protein>
<evidence type="ECO:0000259" key="17">
    <source>
        <dbReference type="PROSITE" id="PS50004"/>
    </source>
</evidence>
<feature type="domain" description="C2" evidence="17">
    <location>
        <begin position="955"/>
        <end position="1079"/>
    </location>
</feature>
<dbReference type="InterPro" id="IPR031468">
    <property type="entry name" value="SMP_LBD"/>
</dbReference>
<evidence type="ECO:0000313" key="20">
    <source>
        <dbReference type="Proteomes" id="UP001059041"/>
    </source>
</evidence>
<keyword evidence="20" id="KW-1185">Reference proteome</keyword>
<gene>
    <name evidence="19" type="ORF">IRJ41_014796</name>
</gene>
<reference evidence="19" key="1">
    <citation type="submission" date="2021-02" db="EMBL/GenBank/DDBJ databases">
        <title>Comparative genomics reveals that relaxation of natural selection precedes convergent phenotypic evolution of cavefish.</title>
        <authorList>
            <person name="Peng Z."/>
        </authorList>
    </citation>
    <scope>NUCLEOTIDE SEQUENCE</scope>
    <source>
        <tissue evidence="19">Muscle</tissue>
    </source>
</reference>
<feature type="transmembrane region" description="Helical" evidence="16">
    <location>
        <begin position="54"/>
        <end position="79"/>
    </location>
</feature>
<dbReference type="Pfam" id="PF17047">
    <property type="entry name" value="SMP_LBD"/>
    <property type="match status" value="1"/>
</dbReference>
<feature type="region of interest" description="Disordered" evidence="15">
    <location>
        <begin position="598"/>
        <end position="633"/>
    </location>
</feature>
<feature type="domain" description="C2" evidence="17">
    <location>
        <begin position="764"/>
        <end position="886"/>
    </location>
</feature>
<dbReference type="SMART" id="SM00239">
    <property type="entry name" value="C2"/>
    <property type="match status" value="5"/>
</dbReference>
<dbReference type="InterPro" id="IPR037733">
    <property type="entry name" value="Ext_Synaptotagmin_C2A"/>
</dbReference>
<evidence type="ECO:0000256" key="13">
    <source>
        <dbReference type="ARBA" id="ARBA00023121"/>
    </source>
</evidence>
<keyword evidence="5" id="KW-1003">Cell membrane</keyword>
<dbReference type="GO" id="GO:0005509">
    <property type="term" value="F:calcium ion binding"/>
    <property type="evidence" value="ECO:0007669"/>
    <property type="project" value="TreeGrafter"/>
</dbReference>
<feature type="non-terminal residue" evidence="19">
    <location>
        <position position="1086"/>
    </location>
</feature>
<feature type="domain" description="C2" evidence="17">
    <location>
        <begin position="618"/>
        <end position="742"/>
    </location>
</feature>
<comment type="caution">
    <text evidence="19">The sequence shown here is derived from an EMBL/GenBank/DDBJ whole genome shotgun (WGS) entry which is preliminary data.</text>
</comment>
<dbReference type="CDD" id="cd04050">
    <property type="entry name" value="C2B_Synaptotagmin-like"/>
    <property type="match status" value="2"/>
</dbReference>
<dbReference type="AlphaFoldDB" id="A0A9W7TBA7"/>
<dbReference type="PROSITE" id="PS51847">
    <property type="entry name" value="SMP"/>
    <property type="match status" value="1"/>
</dbReference>
<dbReference type="FunFam" id="2.60.40.150:FF:000106">
    <property type="entry name" value="extended synaptotagmin-1 isoform X1"/>
    <property type="match status" value="2"/>
</dbReference>
<dbReference type="PANTHER" id="PTHR45761:SF3">
    <property type="entry name" value="EXTENDED SYNAPTOTAGMIN-1"/>
    <property type="match status" value="1"/>
</dbReference>
<evidence type="ECO:0000256" key="7">
    <source>
        <dbReference type="ARBA" id="ARBA00022723"/>
    </source>
</evidence>
<feature type="domain" description="C2" evidence="17">
    <location>
        <begin position="300"/>
        <end position="420"/>
    </location>
</feature>
<evidence type="ECO:0000256" key="14">
    <source>
        <dbReference type="ARBA" id="ARBA00023136"/>
    </source>
</evidence>
<dbReference type="GO" id="GO:0035091">
    <property type="term" value="F:phosphatidylinositol binding"/>
    <property type="evidence" value="ECO:0007669"/>
    <property type="project" value="TreeGrafter"/>
</dbReference>
<accession>A0A9W7TBA7</accession>
<evidence type="ECO:0000256" key="15">
    <source>
        <dbReference type="SAM" id="MobiDB-lite"/>
    </source>
</evidence>
<keyword evidence="8" id="KW-0677">Repeat</keyword>
<evidence type="ECO:0000256" key="2">
    <source>
        <dbReference type="ARBA" id="ARBA00004477"/>
    </source>
</evidence>
<evidence type="ECO:0000256" key="16">
    <source>
        <dbReference type="SAM" id="Phobius"/>
    </source>
</evidence>
<feature type="transmembrane region" description="Helical" evidence="16">
    <location>
        <begin position="233"/>
        <end position="253"/>
    </location>
</feature>
<dbReference type="InterPro" id="IPR000008">
    <property type="entry name" value="C2_dom"/>
</dbReference>
<dbReference type="GO" id="GO:0031210">
    <property type="term" value="F:phosphatidylcholine binding"/>
    <property type="evidence" value="ECO:0007669"/>
    <property type="project" value="TreeGrafter"/>
</dbReference>
<dbReference type="PROSITE" id="PS50004">
    <property type="entry name" value="C2"/>
    <property type="match status" value="5"/>
</dbReference>
<keyword evidence="12" id="KW-0445">Lipid transport</keyword>
<comment type="subcellular location">
    <subcellularLocation>
        <location evidence="1">Cell membrane</location>
        <topology evidence="1">Peripheral membrane protein</topology>
    </subcellularLocation>
    <subcellularLocation>
        <location evidence="2">Endoplasmic reticulum membrane</location>
        <topology evidence="2">Multi-pass membrane protein</topology>
    </subcellularLocation>
</comment>
<evidence type="ECO:0000313" key="19">
    <source>
        <dbReference type="EMBL" id="KAI7794157.1"/>
    </source>
</evidence>
<dbReference type="EMBL" id="JAFHDT010000021">
    <property type="protein sequence ID" value="KAI7794157.1"/>
    <property type="molecule type" value="Genomic_DNA"/>
</dbReference>
<dbReference type="FunFam" id="2.60.40.150:FF:000025">
    <property type="entry name" value="Extended synaptotagmin 2"/>
    <property type="match status" value="2"/>
</dbReference>
<keyword evidence="10" id="KW-0106">Calcium</keyword>
<keyword evidence="7" id="KW-0479">Metal-binding</keyword>
<keyword evidence="9" id="KW-0256">Endoplasmic reticulum</keyword>
<keyword evidence="14 16" id="KW-0472">Membrane</keyword>
<dbReference type="GO" id="GO:0005886">
    <property type="term" value="C:plasma membrane"/>
    <property type="evidence" value="ECO:0007669"/>
    <property type="project" value="UniProtKB-SubCell"/>
</dbReference>
<organism evidence="19 20">
    <name type="scientific">Triplophysa rosa</name>
    <name type="common">Cave loach</name>
    <dbReference type="NCBI Taxonomy" id="992332"/>
    <lineage>
        <taxon>Eukaryota</taxon>
        <taxon>Metazoa</taxon>
        <taxon>Chordata</taxon>
        <taxon>Craniata</taxon>
        <taxon>Vertebrata</taxon>
        <taxon>Euteleostomi</taxon>
        <taxon>Actinopterygii</taxon>
        <taxon>Neopterygii</taxon>
        <taxon>Teleostei</taxon>
        <taxon>Ostariophysi</taxon>
        <taxon>Cypriniformes</taxon>
        <taxon>Nemacheilidae</taxon>
        <taxon>Triplophysa</taxon>
    </lineage>
</organism>
<evidence type="ECO:0000256" key="1">
    <source>
        <dbReference type="ARBA" id="ARBA00004202"/>
    </source>
</evidence>
<dbReference type="GO" id="GO:0008429">
    <property type="term" value="F:phosphatidylethanolamine binding"/>
    <property type="evidence" value="ECO:0007669"/>
    <property type="project" value="TreeGrafter"/>
</dbReference>
<proteinExistence type="inferred from homology"/>
<evidence type="ECO:0000259" key="18">
    <source>
        <dbReference type="PROSITE" id="PS51847"/>
    </source>
</evidence>
<sequence length="1086" mass="121712">AKEPLPSEDAGPGTGAASEVADSALAEDAQPLDSPGKHAVSVLWSFGKCLCASLAVYLAGYFGFSLSLVLLCLVVYTGWKHSRDGKKARLQRAVYFLENEQDVTTTRVFRSKREIPAWVNFPDVEKVEWMNKILQQAWPFIGQYLEKLLVETIAPSIRSASAHLQTLSFTKVDLGDRAMKVAGVKAYTEHDKRQVILDLYISYAGDVEINVEVKRYFCKAGVKGIQLHGKLRVILEPLIGDIPLVGAVTMFFIRRPKLDINWTGLTNLLDIPGLNAMSDTMIMDAIASFLVLPNRLTVPLVANLHVAQLRSPLPRGIVRIHLLEAENLASKDNYVKGVISGKSDPYAVLRVGTQTFTSHHVDNNLNPQWREMYEVIVHEVPGQELELEVFDKDPDQDDFLGRMKLDLGIVKKAVVLDEWYTLKDATSGQVHLKLEWLSLLPSADRLTEVLQRNQKITVTGKTADPPSAAILTVYLDRAQDLPFKKGNKDPSPVVQISVQEATKESRTAYGTNNPVWEEAFTFFIKDQRKQDINIQVKDDDRTVTLGNLTIPFSRLLSSPELSMDQWFQLDSSGPASRIYVTVLLRVLWLNEEAIPTSPVSPLPGEGDIESEVSPGTKVSPTLNRPDQTSPDSGFASEGVLRIHLVEAENLIAKDNLMGGMMKGKSDPYVKIRVGGMAFKSQVIKENLNPVWNELYEVILTQLPGQEVEFDLYDKDIDQDDFLGRVKMSLKDLISAQFTDQWYNLNDVKSGRLHLVMEWVPKVSDPTRLEQIMHYNSLQSYQNKIVPSVALLFVYIERAHGLPLKKSGKEQKAGAELSIKNVSYRTKIANRSTCPQWDEAFHFLIHNPKEDTLVVKLSHSWGQPLGALVLPVRELLDEKDLVLDHWFTLDGAMPESEILLRAELKLLDSKLAQCSDSATNAEEVTDIIPSGEAAAETNRELRHRNVPVQGSEDAAVSGKSQVKLSVAYSSDVNRLVINVHACRNLPSFSKDPPDTYISFILLPDKNRTTKKKTSVKKRNLNPEINERFDFDMSLDEAKQRCIELSVKNSVSFMSREKELIGKLQIDLNQLDLKAGLTQWYDLSNEIN</sequence>
<dbReference type="GO" id="GO:0005544">
    <property type="term" value="F:calcium-dependent phospholipid binding"/>
    <property type="evidence" value="ECO:0007669"/>
    <property type="project" value="TreeGrafter"/>
</dbReference>
<feature type="region of interest" description="Disordered" evidence="15">
    <location>
        <begin position="1"/>
        <end position="20"/>
    </location>
</feature>
<feature type="domain" description="SMP-LTD" evidence="18">
    <location>
        <begin position="123"/>
        <end position="301"/>
    </location>
</feature>
<dbReference type="InterPro" id="IPR039010">
    <property type="entry name" value="Synaptotagmin_SMP"/>
</dbReference>
<dbReference type="Proteomes" id="UP001059041">
    <property type="component" value="Linkage Group LG21"/>
</dbReference>
<evidence type="ECO:0000256" key="4">
    <source>
        <dbReference type="ARBA" id="ARBA00022448"/>
    </source>
</evidence>
<evidence type="ECO:0000256" key="12">
    <source>
        <dbReference type="ARBA" id="ARBA00023055"/>
    </source>
</evidence>
<evidence type="ECO:0000256" key="6">
    <source>
        <dbReference type="ARBA" id="ARBA00022692"/>
    </source>
</evidence>
<feature type="domain" description="C2" evidence="17">
    <location>
        <begin position="452"/>
        <end position="571"/>
    </location>
</feature>
<name>A0A9W7TBA7_TRIRA</name>
<dbReference type="InterPro" id="IPR051634">
    <property type="entry name" value="Extended_Synaptotagmin"/>
</dbReference>
<keyword evidence="4" id="KW-0813">Transport</keyword>
<dbReference type="InterPro" id="IPR035892">
    <property type="entry name" value="C2_domain_sf"/>
</dbReference>
<dbReference type="FunFam" id="2.60.40.150:FF:000093">
    <property type="entry name" value="Extended synaptotagmin 3"/>
    <property type="match status" value="1"/>
</dbReference>
<dbReference type="CDD" id="cd08391">
    <property type="entry name" value="C2A_C2C_Synaptotagmin_like"/>
    <property type="match status" value="2"/>
</dbReference>